<evidence type="ECO:0000313" key="2">
    <source>
        <dbReference type="EMBL" id="KAE8360517.1"/>
    </source>
</evidence>
<evidence type="ECO:0000256" key="1">
    <source>
        <dbReference type="SAM" id="Phobius"/>
    </source>
</evidence>
<reference evidence="2 3" key="1">
    <citation type="submission" date="2019-04" db="EMBL/GenBank/DDBJ databases">
        <title>Friends and foes A comparative genomics studyof 23 Aspergillus species from section Flavi.</title>
        <authorList>
            <consortium name="DOE Joint Genome Institute"/>
            <person name="Kjaerbolling I."/>
            <person name="Vesth T."/>
            <person name="Frisvad J.C."/>
            <person name="Nybo J.L."/>
            <person name="Theobald S."/>
            <person name="Kildgaard S."/>
            <person name="Isbrandt T."/>
            <person name="Kuo A."/>
            <person name="Sato A."/>
            <person name="Lyhne E.K."/>
            <person name="Kogle M.E."/>
            <person name="Wiebenga A."/>
            <person name="Kun R.S."/>
            <person name="Lubbers R.J."/>
            <person name="Makela M.R."/>
            <person name="Barry K."/>
            <person name="Chovatia M."/>
            <person name="Clum A."/>
            <person name="Daum C."/>
            <person name="Haridas S."/>
            <person name="He G."/>
            <person name="LaButti K."/>
            <person name="Lipzen A."/>
            <person name="Mondo S."/>
            <person name="Riley R."/>
            <person name="Salamov A."/>
            <person name="Simmons B.A."/>
            <person name="Magnuson J.K."/>
            <person name="Henrissat B."/>
            <person name="Mortensen U.H."/>
            <person name="Larsen T.O."/>
            <person name="Devries R.P."/>
            <person name="Grigoriev I.V."/>
            <person name="Machida M."/>
            <person name="Baker S.E."/>
            <person name="Andersen M.R."/>
        </authorList>
    </citation>
    <scope>NUCLEOTIDE SEQUENCE [LARGE SCALE GENOMIC DNA]</scope>
    <source>
        <strain evidence="2 3">CBS 763.97</strain>
    </source>
</reference>
<accession>A0A5N6ZSC0</accession>
<gene>
    <name evidence="2" type="ORF">BDV27DRAFT_39675</name>
</gene>
<dbReference type="RefSeq" id="XP_031923598.1">
    <property type="nucleotide sequence ID" value="XM_032076528.1"/>
</dbReference>
<protein>
    <submittedName>
        <fullName evidence="2">Uncharacterized protein</fullName>
    </submittedName>
</protein>
<dbReference type="Proteomes" id="UP000326268">
    <property type="component" value="Unassembled WGS sequence"/>
</dbReference>
<dbReference type="EMBL" id="ML737771">
    <property type="protein sequence ID" value="KAE8360517.1"/>
    <property type="molecule type" value="Genomic_DNA"/>
</dbReference>
<keyword evidence="1" id="KW-1133">Transmembrane helix</keyword>
<keyword evidence="3" id="KW-1185">Reference proteome</keyword>
<name>A0A5N6ZSC0_9EURO</name>
<organism evidence="2 3">
    <name type="scientific">Aspergillus caelatus</name>
    <dbReference type="NCBI Taxonomy" id="61420"/>
    <lineage>
        <taxon>Eukaryota</taxon>
        <taxon>Fungi</taxon>
        <taxon>Dikarya</taxon>
        <taxon>Ascomycota</taxon>
        <taxon>Pezizomycotina</taxon>
        <taxon>Eurotiomycetes</taxon>
        <taxon>Eurotiomycetidae</taxon>
        <taxon>Eurotiales</taxon>
        <taxon>Aspergillaceae</taxon>
        <taxon>Aspergillus</taxon>
        <taxon>Aspergillus subgen. Circumdati</taxon>
    </lineage>
</organism>
<dbReference type="GeneID" id="43660974"/>
<keyword evidence="1" id="KW-0472">Membrane</keyword>
<sequence>MESFLSWFSIFYPSIYFSFSFFLIPEGCACLFYFIFFFRRGFLSASFKYRLAWLGPFHWPGFLCASCFKVKSCWSQHYLHIICAKVLDILSHLEIFLSYFVSSVSPFPLLIHLSLCI</sequence>
<keyword evidence="1" id="KW-0812">Transmembrane</keyword>
<dbReference type="AlphaFoldDB" id="A0A5N6ZSC0"/>
<proteinExistence type="predicted"/>
<feature type="transmembrane region" description="Helical" evidence="1">
    <location>
        <begin position="15"/>
        <end position="38"/>
    </location>
</feature>
<evidence type="ECO:0000313" key="3">
    <source>
        <dbReference type="Proteomes" id="UP000326268"/>
    </source>
</evidence>